<protein>
    <submittedName>
        <fullName evidence="2">Uncharacterized protein</fullName>
    </submittedName>
</protein>
<keyword evidence="3" id="KW-1185">Reference proteome</keyword>
<evidence type="ECO:0000313" key="3">
    <source>
        <dbReference type="Proteomes" id="UP000299102"/>
    </source>
</evidence>
<evidence type="ECO:0000256" key="1">
    <source>
        <dbReference type="SAM" id="MobiDB-lite"/>
    </source>
</evidence>
<sequence length="85" mass="9788">MTLNYLTHTTLLKEICMLAKQKYVPDQMQYVGCINDQKHTTSMSNSKTEPVNMLNGASSQRGVYETQRRPAAVGEADFDRYFEYE</sequence>
<comment type="caution">
    <text evidence="2">The sequence shown here is derived from an EMBL/GenBank/DDBJ whole genome shotgun (WGS) entry which is preliminary data.</text>
</comment>
<feature type="region of interest" description="Disordered" evidence="1">
    <location>
        <begin position="41"/>
        <end position="68"/>
    </location>
</feature>
<name>A0A4C1UU78_EUMVA</name>
<feature type="compositionally biased region" description="Polar residues" evidence="1">
    <location>
        <begin position="41"/>
        <end position="61"/>
    </location>
</feature>
<proteinExistence type="predicted"/>
<dbReference type="EMBL" id="BGZK01000221">
    <property type="protein sequence ID" value="GBP29552.1"/>
    <property type="molecule type" value="Genomic_DNA"/>
</dbReference>
<gene>
    <name evidence="2" type="ORF">EVAR_93349_1</name>
</gene>
<organism evidence="2 3">
    <name type="scientific">Eumeta variegata</name>
    <name type="common">Bagworm moth</name>
    <name type="synonym">Eumeta japonica</name>
    <dbReference type="NCBI Taxonomy" id="151549"/>
    <lineage>
        <taxon>Eukaryota</taxon>
        <taxon>Metazoa</taxon>
        <taxon>Ecdysozoa</taxon>
        <taxon>Arthropoda</taxon>
        <taxon>Hexapoda</taxon>
        <taxon>Insecta</taxon>
        <taxon>Pterygota</taxon>
        <taxon>Neoptera</taxon>
        <taxon>Endopterygota</taxon>
        <taxon>Lepidoptera</taxon>
        <taxon>Glossata</taxon>
        <taxon>Ditrysia</taxon>
        <taxon>Tineoidea</taxon>
        <taxon>Psychidae</taxon>
        <taxon>Oiketicinae</taxon>
        <taxon>Eumeta</taxon>
    </lineage>
</organism>
<accession>A0A4C1UU78</accession>
<reference evidence="2 3" key="1">
    <citation type="journal article" date="2019" name="Commun. Biol.">
        <title>The bagworm genome reveals a unique fibroin gene that provides high tensile strength.</title>
        <authorList>
            <person name="Kono N."/>
            <person name="Nakamura H."/>
            <person name="Ohtoshi R."/>
            <person name="Tomita M."/>
            <person name="Numata K."/>
            <person name="Arakawa K."/>
        </authorList>
    </citation>
    <scope>NUCLEOTIDE SEQUENCE [LARGE SCALE GENOMIC DNA]</scope>
</reference>
<dbReference type="AlphaFoldDB" id="A0A4C1UU78"/>
<dbReference type="Proteomes" id="UP000299102">
    <property type="component" value="Unassembled WGS sequence"/>
</dbReference>
<evidence type="ECO:0000313" key="2">
    <source>
        <dbReference type="EMBL" id="GBP29552.1"/>
    </source>
</evidence>